<feature type="region of interest" description="Disordered" evidence="1">
    <location>
        <begin position="1"/>
        <end position="47"/>
    </location>
</feature>
<dbReference type="HOGENOM" id="CLU_2249461_0_0_1"/>
<reference evidence="3" key="1">
    <citation type="journal article" date="2012" name="MBio">
        <title>Comparative genome analysis of Trichophyton rubrum and related dermatophytes reveals candidate genes involved in infection.</title>
        <authorList>
            <person name="Martinez D.A."/>
            <person name="Oliver B.G."/>
            <person name="Graeser Y."/>
            <person name="Goldberg J.M."/>
            <person name="Li W."/>
            <person name="Martinez-Rossi N.M."/>
            <person name="Monod M."/>
            <person name="Shelest E."/>
            <person name="Barton R.C."/>
            <person name="Birch E."/>
            <person name="Brakhage A.A."/>
            <person name="Chen Z."/>
            <person name="Gurr S.J."/>
            <person name="Heiman D."/>
            <person name="Heitman J."/>
            <person name="Kosti I."/>
            <person name="Rossi A."/>
            <person name="Saif S."/>
            <person name="Samalova M."/>
            <person name="Saunders C.W."/>
            <person name="Shea T."/>
            <person name="Summerbell R.C."/>
            <person name="Xu J."/>
            <person name="Young S."/>
            <person name="Zeng Q."/>
            <person name="Birren B.W."/>
            <person name="Cuomo C.A."/>
            <person name="White T.C."/>
        </authorList>
    </citation>
    <scope>NUCLEOTIDE SEQUENCE [LARGE SCALE GENOMIC DNA]</scope>
    <source>
        <strain evidence="3">ATCC MYA-4604 / CBS 118893</strain>
    </source>
</reference>
<dbReference type="VEuPathDB" id="FungiDB:MGYG_09161"/>
<dbReference type="RefSeq" id="XP_003170401.1">
    <property type="nucleotide sequence ID" value="XM_003170353.1"/>
</dbReference>
<dbReference type="GeneID" id="10025641"/>
<sequence>MPSKQYKKTKKESSLHHASGKGSKSPVKSKGRQIEGGCPPFTPYTRQRGNVQQEIAMLRNEKLPDGKLHVSILLAWIKAWLGIRRLKIPAKVTGEGRTEHPSES</sequence>
<evidence type="ECO:0000313" key="2">
    <source>
        <dbReference type="EMBL" id="EFR04638.1"/>
    </source>
</evidence>
<dbReference type="EMBL" id="DS989828">
    <property type="protein sequence ID" value="EFR04638.1"/>
    <property type="molecule type" value="Genomic_DNA"/>
</dbReference>
<proteinExistence type="predicted"/>
<evidence type="ECO:0000313" key="3">
    <source>
        <dbReference type="Proteomes" id="UP000002669"/>
    </source>
</evidence>
<dbReference type="InParanoid" id="E4V3R4"/>
<accession>E4V3R4</accession>
<feature type="compositionally biased region" description="Basic residues" evidence="1">
    <location>
        <begin position="1"/>
        <end position="10"/>
    </location>
</feature>
<evidence type="ECO:0000256" key="1">
    <source>
        <dbReference type="SAM" id="MobiDB-lite"/>
    </source>
</evidence>
<protein>
    <submittedName>
        <fullName evidence="2">Uncharacterized protein</fullName>
    </submittedName>
</protein>
<organism evidence="3">
    <name type="scientific">Arthroderma gypseum (strain ATCC MYA-4604 / CBS 118893)</name>
    <name type="common">Microsporum gypseum</name>
    <dbReference type="NCBI Taxonomy" id="535722"/>
    <lineage>
        <taxon>Eukaryota</taxon>
        <taxon>Fungi</taxon>
        <taxon>Dikarya</taxon>
        <taxon>Ascomycota</taxon>
        <taxon>Pezizomycotina</taxon>
        <taxon>Eurotiomycetes</taxon>
        <taxon>Eurotiomycetidae</taxon>
        <taxon>Onygenales</taxon>
        <taxon>Arthrodermataceae</taxon>
        <taxon>Nannizzia</taxon>
    </lineage>
</organism>
<name>E4V3R4_ARTGP</name>
<dbReference type="Proteomes" id="UP000002669">
    <property type="component" value="Unassembled WGS sequence"/>
</dbReference>
<gene>
    <name evidence="2" type="ORF">MGYG_09161</name>
</gene>
<keyword evidence="3" id="KW-1185">Reference proteome</keyword>
<dbReference type="AlphaFoldDB" id="E4V3R4"/>